<reference evidence="1" key="1">
    <citation type="submission" date="2020-08" db="EMBL/GenBank/DDBJ databases">
        <title>Multicomponent nature underlies the extraordinary mechanical properties of spider dragline silk.</title>
        <authorList>
            <person name="Kono N."/>
            <person name="Nakamura H."/>
            <person name="Mori M."/>
            <person name="Yoshida Y."/>
            <person name="Ohtoshi R."/>
            <person name="Malay A.D."/>
            <person name="Moran D.A.P."/>
            <person name="Tomita M."/>
            <person name="Numata K."/>
            <person name="Arakawa K."/>
        </authorList>
    </citation>
    <scope>NUCLEOTIDE SEQUENCE</scope>
</reference>
<dbReference type="GO" id="GO:0003676">
    <property type="term" value="F:nucleic acid binding"/>
    <property type="evidence" value="ECO:0007669"/>
    <property type="project" value="InterPro"/>
</dbReference>
<dbReference type="Gene3D" id="3.30.420.10">
    <property type="entry name" value="Ribonuclease H-like superfamily/Ribonuclease H"/>
    <property type="match status" value="1"/>
</dbReference>
<dbReference type="AlphaFoldDB" id="A0A8X6Y746"/>
<evidence type="ECO:0000313" key="1">
    <source>
        <dbReference type="EMBL" id="GFY65565.1"/>
    </source>
</evidence>
<dbReference type="OrthoDB" id="6818458at2759"/>
<gene>
    <name evidence="1" type="ORF">TNIN_376381</name>
</gene>
<accession>A0A8X6Y746</accession>
<comment type="caution">
    <text evidence="1">The sequence shown here is derived from an EMBL/GenBank/DDBJ whole genome shotgun (WGS) entry which is preliminary data.</text>
</comment>
<dbReference type="InterPro" id="IPR012337">
    <property type="entry name" value="RNaseH-like_sf"/>
</dbReference>
<dbReference type="EMBL" id="BMAV01015551">
    <property type="protein sequence ID" value="GFY65565.1"/>
    <property type="molecule type" value="Genomic_DNA"/>
</dbReference>
<protein>
    <submittedName>
        <fullName evidence="1">Transposon Ty3-I Gag-Pol polyprotein</fullName>
    </submittedName>
</protein>
<name>A0A8X6Y746_9ARAC</name>
<organism evidence="1 2">
    <name type="scientific">Trichonephila inaurata madagascariensis</name>
    <dbReference type="NCBI Taxonomy" id="2747483"/>
    <lineage>
        <taxon>Eukaryota</taxon>
        <taxon>Metazoa</taxon>
        <taxon>Ecdysozoa</taxon>
        <taxon>Arthropoda</taxon>
        <taxon>Chelicerata</taxon>
        <taxon>Arachnida</taxon>
        <taxon>Araneae</taxon>
        <taxon>Araneomorphae</taxon>
        <taxon>Entelegynae</taxon>
        <taxon>Araneoidea</taxon>
        <taxon>Nephilidae</taxon>
        <taxon>Trichonephila</taxon>
        <taxon>Trichonephila inaurata</taxon>
    </lineage>
</organism>
<keyword evidence="2" id="KW-1185">Reference proteome</keyword>
<dbReference type="Proteomes" id="UP000886998">
    <property type="component" value="Unassembled WGS sequence"/>
</dbReference>
<sequence length="106" mass="11803">MCKNVTTSGRKLNGLVDTVIDAYSKFTWLYPTRSMDSAEATNLLENQRHVSETSHSFSAFEDCCNKQNVLNISITPGLPRSNSQIEKQNSTIIAVLSKHSVDNPEK</sequence>
<proteinExistence type="predicted"/>
<dbReference type="SUPFAM" id="SSF53098">
    <property type="entry name" value="Ribonuclease H-like"/>
    <property type="match status" value="1"/>
</dbReference>
<dbReference type="InterPro" id="IPR036397">
    <property type="entry name" value="RNaseH_sf"/>
</dbReference>
<evidence type="ECO:0000313" key="2">
    <source>
        <dbReference type="Proteomes" id="UP000886998"/>
    </source>
</evidence>